<dbReference type="GO" id="GO:0006457">
    <property type="term" value="P:protein folding"/>
    <property type="evidence" value="ECO:0007669"/>
    <property type="project" value="InterPro"/>
</dbReference>
<dbReference type="EC" id="5.2.1.8" evidence="3"/>
<dbReference type="InterPro" id="IPR020892">
    <property type="entry name" value="Cyclophilin-type_PPIase_CS"/>
</dbReference>
<dbReference type="PANTHER" id="PTHR45625">
    <property type="entry name" value="PEPTIDYL-PROLYL CIS-TRANS ISOMERASE-RELATED"/>
    <property type="match status" value="1"/>
</dbReference>
<dbReference type="EMBL" id="JAQMWT010000317">
    <property type="protein sequence ID" value="KAJ8605092.1"/>
    <property type="molecule type" value="Genomic_DNA"/>
</dbReference>
<feature type="domain" description="PPIase cyclophilin-type" evidence="4">
    <location>
        <begin position="58"/>
        <end position="196"/>
    </location>
</feature>
<comment type="caution">
    <text evidence="5">The sequence shown here is derived from an EMBL/GenBank/DDBJ whole genome shotgun (WGS) entry which is preliminary data.</text>
</comment>
<dbReference type="SUPFAM" id="SSF50891">
    <property type="entry name" value="Cyclophilin-like"/>
    <property type="match status" value="1"/>
</dbReference>
<gene>
    <name evidence="5" type="ORF">CTAYLR_000373</name>
</gene>
<comment type="function">
    <text evidence="3">PPIases accelerate the folding of proteins. It catalyzes the cis-trans isomerization of proline imidic peptide bonds in oligopeptides.</text>
</comment>
<evidence type="ECO:0000256" key="2">
    <source>
        <dbReference type="ARBA" id="ARBA00023235"/>
    </source>
</evidence>
<accession>A0AAD7UHQ8</accession>
<dbReference type="Gene3D" id="2.40.100.10">
    <property type="entry name" value="Cyclophilin-like"/>
    <property type="match status" value="1"/>
</dbReference>
<dbReference type="PANTHER" id="PTHR45625:SF4">
    <property type="entry name" value="PEPTIDYLPROLYL ISOMERASE DOMAIN AND WD REPEAT-CONTAINING PROTEIN 1"/>
    <property type="match status" value="1"/>
</dbReference>
<evidence type="ECO:0000313" key="6">
    <source>
        <dbReference type="Proteomes" id="UP001230188"/>
    </source>
</evidence>
<dbReference type="PROSITE" id="PS50072">
    <property type="entry name" value="CSA_PPIASE_2"/>
    <property type="match status" value="1"/>
</dbReference>
<dbReference type="InterPro" id="IPR002130">
    <property type="entry name" value="Cyclophilin-type_PPIase_dom"/>
</dbReference>
<evidence type="ECO:0000313" key="5">
    <source>
        <dbReference type="EMBL" id="KAJ8605092.1"/>
    </source>
</evidence>
<protein>
    <recommendedName>
        <fullName evidence="3">Peptidyl-prolyl cis-trans isomerase</fullName>
        <shortName evidence="3">PPIase</shortName>
        <ecNumber evidence="3">5.2.1.8</ecNumber>
    </recommendedName>
</protein>
<evidence type="ECO:0000256" key="3">
    <source>
        <dbReference type="RuleBase" id="RU363019"/>
    </source>
</evidence>
<dbReference type="GO" id="GO:0003755">
    <property type="term" value="F:peptidyl-prolyl cis-trans isomerase activity"/>
    <property type="evidence" value="ECO:0007669"/>
    <property type="project" value="UniProtKB-UniRule"/>
</dbReference>
<sequence>MIPHHQILIFCAATTDALRLTPTAFFGGPKPTNPTQQVTDKARMRLRVKSPDGKASYPLGDLDLELFGEACPTAVGVFKALVQDNKYASTTFHRIIRGFMVQAGEGVTTDEYDDDPMGLTLRFGLGALAMSNAGEPNSSNAQFFISTARADELDGNYVIIGRVAPDSINVLKQVEKCGSTDGDLYNDVVIVASQLLTSS</sequence>
<keyword evidence="1 3" id="KW-0697">Rotamase</keyword>
<dbReference type="CDD" id="cd00317">
    <property type="entry name" value="cyclophilin"/>
    <property type="match status" value="1"/>
</dbReference>
<comment type="similarity">
    <text evidence="3">Belongs to the cyclophilin-type PPIase family.</text>
</comment>
<dbReference type="InterPro" id="IPR044666">
    <property type="entry name" value="Cyclophilin_A-like"/>
</dbReference>
<dbReference type="Pfam" id="PF00160">
    <property type="entry name" value="Pro_isomerase"/>
    <property type="match status" value="1"/>
</dbReference>
<dbReference type="PROSITE" id="PS00170">
    <property type="entry name" value="CSA_PPIASE_1"/>
    <property type="match status" value="1"/>
</dbReference>
<dbReference type="InterPro" id="IPR029000">
    <property type="entry name" value="Cyclophilin-like_dom_sf"/>
</dbReference>
<keyword evidence="6" id="KW-1185">Reference proteome</keyword>
<dbReference type="AlphaFoldDB" id="A0AAD7UHQ8"/>
<organism evidence="5 6">
    <name type="scientific">Chrysophaeum taylorii</name>
    <dbReference type="NCBI Taxonomy" id="2483200"/>
    <lineage>
        <taxon>Eukaryota</taxon>
        <taxon>Sar</taxon>
        <taxon>Stramenopiles</taxon>
        <taxon>Ochrophyta</taxon>
        <taxon>Pelagophyceae</taxon>
        <taxon>Pelagomonadales</taxon>
        <taxon>Pelagomonadaceae</taxon>
        <taxon>Chrysophaeum</taxon>
    </lineage>
</organism>
<evidence type="ECO:0000259" key="4">
    <source>
        <dbReference type="PROSITE" id="PS50072"/>
    </source>
</evidence>
<reference evidence="5" key="1">
    <citation type="submission" date="2023-01" db="EMBL/GenBank/DDBJ databases">
        <title>Metagenome sequencing of chrysophaentin producing Chrysophaeum taylorii.</title>
        <authorList>
            <person name="Davison J."/>
            <person name="Bewley C."/>
        </authorList>
    </citation>
    <scope>NUCLEOTIDE SEQUENCE</scope>
    <source>
        <strain evidence="5">NIES-1699</strain>
    </source>
</reference>
<dbReference type="PRINTS" id="PR00153">
    <property type="entry name" value="CSAPPISMRASE"/>
</dbReference>
<comment type="catalytic activity">
    <reaction evidence="3">
        <text>[protein]-peptidylproline (omega=180) = [protein]-peptidylproline (omega=0)</text>
        <dbReference type="Rhea" id="RHEA:16237"/>
        <dbReference type="Rhea" id="RHEA-COMP:10747"/>
        <dbReference type="Rhea" id="RHEA-COMP:10748"/>
        <dbReference type="ChEBI" id="CHEBI:83833"/>
        <dbReference type="ChEBI" id="CHEBI:83834"/>
        <dbReference type="EC" id="5.2.1.8"/>
    </reaction>
</comment>
<evidence type="ECO:0000256" key="1">
    <source>
        <dbReference type="ARBA" id="ARBA00023110"/>
    </source>
</evidence>
<keyword evidence="2 3" id="KW-0413">Isomerase</keyword>
<dbReference type="Proteomes" id="UP001230188">
    <property type="component" value="Unassembled WGS sequence"/>
</dbReference>
<name>A0AAD7UHQ8_9STRA</name>
<proteinExistence type="inferred from homology"/>